<organism evidence="1 2">
    <name type="scientific">Clostridium porci</name>
    <dbReference type="NCBI Taxonomy" id="2605778"/>
    <lineage>
        <taxon>Bacteria</taxon>
        <taxon>Bacillati</taxon>
        <taxon>Bacillota</taxon>
        <taxon>Clostridia</taxon>
        <taxon>Eubacteriales</taxon>
        <taxon>Clostridiaceae</taxon>
        <taxon>Clostridium</taxon>
    </lineage>
</organism>
<dbReference type="Proteomes" id="UP000429958">
    <property type="component" value="Unassembled WGS sequence"/>
</dbReference>
<keyword evidence="2" id="KW-1185">Reference proteome</keyword>
<dbReference type="RefSeq" id="WP_154474107.1">
    <property type="nucleotide sequence ID" value="NZ_VUMD01000054.1"/>
</dbReference>
<sequence length="64" mass="7419">MMDKKHVRETLNSIIDSCCSDDFLYKVDVSWIRGNIAFAYMIGAITTFEKEELLKRVSESKEVL</sequence>
<gene>
    <name evidence="1" type="ORF">FYJ39_20195</name>
</gene>
<protein>
    <submittedName>
        <fullName evidence="1">Uncharacterized protein</fullName>
    </submittedName>
</protein>
<dbReference type="EMBL" id="VUMD01000054">
    <property type="protein sequence ID" value="MSS38748.1"/>
    <property type="molecule type" value="Genomic_DNA"/>
</dbReference>
<reference evidence="1 2" key="1">
    <citation type="submission" date="2019-08" db="EMBL/GenBank/DDBJ databases">
        <title>In-depth cultivation of the pig gut microbiome towards novel bacterial diversity and tailored functional studies.</title>
        <authorList>
            <person name="Wylensek D."/>
            <person name="Hitch T.C.A."/>
            <person name="Clavel T."/>
        </authorList>
    </citation>
    <scope>NUCLEOTIDE SEQUENCE [LARGE SCALE GENOMIC DNA]</scope>
    <source>
        <strain evidence="1 2">WCA-389-WT-23D1</strain>
    </source>
</reference>
<evidence type="ECO:0000313" key="1">
    <source>
        <dbReference type="EMBL" id="MSS38748.1"/>
    </source>
</evidence>
<evidence type="ECO:0000313" key="2">
    <source>
        <dbReference type="Proteomes" id="UP000429958"/>
    </source>
</evidence>
<comment type="caution">
    <text evidence="1">The sequence shown here is derived from an EMBL/GenBank/DDBJ whole genome shotgun (WGS) entry which is preliminary data.</text>
</comment>
<name>A0A7X2NPY1_9CLOT</name>
<proteinExistence type="predicted"/>
<dbReference type="AlphaFoldDB" id="A0A7X2NPY1"/>
<accession>A0A7X2NPY1</accession>